<dbReference type="CDD" id="cd07208">
    <property type="entry name" value="Pat_hypo_Ecoli_yjju_like"/>
    <property type="match status" value="1"/>
</dbReference>
<organism evidence="6 7">
    <name type="scientific">Hathewaya limosa</name>
    <name type="common">Clostridium limosum</name>
    <dbReference type="NCBI Taxonomy" id="1536"/>
    <lineage>
        <taxon>Bacteria</taxon>
        <taxon>Bacillati</taxon>
        <taxon>Bacillota</taxon>
        <taxon>Clostridia</taxon>
        <taxon>Eubacteriales</taxon>
        <taxon>Clostridiaceae</taxon>
        <taxon>Hathewaya</taxon>
    </lineage>
</organism>
<evidence type="ECO:0000259" key="5">
    <source>
        <dbReference type="PROSITE" id="PS51635"/>
    </source>
</evidence>
<evidence type="ECO:0000313" key="6">
    <source>
        <dbReference type="EMBL" id="MDQ0480582.1"/>
    </source>
</evidence>
<evidence type="ECO:0000256" key="3">
    <source>
        <dbReference type="ARBA" id="ARBA00023098"/>
    </source>
</evidence>
<keyword evidence="1 4" id="KW-0378">Hydrolase</keyword>
<feature type="short sequence motif" description="GXSXG" evidence="4">
    <location>
        <begin position="39"/>
        <end position="43"/>
    </location>
</feature>
<dbReference type="Pfam" id="PF19890">
    <property type="entry name" value="DUF6363"/>
    <property type="match status" value="1"/>
</dbReference>
<gene>
    <name evidence="6" type="ORF">QOZ93_002330</name>
</gene>
<evidence type="ECO:0000313" key="7">
    <source>
        <dbReference type="Proteomes" id="UP001224418"/>
    </source>
</evidence>
<feature type="short sequence motif" description="DGA/G" evidence="4">
    <location>
        <begin position="161"/>
        <end position="163"/>
    </location>
</feature>
<comment type="caution">
    <text evidence="6">The sequence shown here is derived from an EMBL/GenBank/DDBJ whole genome shotgun (WGS) entry which is preliminary data.</text>
</comment>
<evidence type="ECO:0000256" key="1">
    <source>
        <dbReference type="ARBA" id="ARBA00022801"/>
    </source>
</evidence>
<dbReference type="Pfam" id="PF01734">
    <property type="entry name" value="Patatin"/>
    <property type="match status" value="1"/>
</dbReference>
<dbReference type="InterPro" id="IPR045943">
    <property type="entry name" value="DUF6363"/>
</dbReference>
<dbReference type="PROSITE" id="PS51635">
    <property type="entry name" value="PNPLA"/>
    <property type="match status" value="1"/>
</dbReference>
<dbReference type="Gene3D" id="3.40.1090.10">
    <property type="entry name" value="Cytosolic phospholipase A2 catalytic domain"/>
    <property type="match status" value="2"/>
</dbReference>
<evidence type="ECO:0000256" key="2">
    <source>
        <dbReference type="ARBA" id="ARBA00022963"/>
    </source>
</evidence>
<dbReference type="InterPro" id="IPR050301">
    <property type="entry name" value="NTE"/>
</dbReference>
<dbReference type="Proteomes" id="UP001224418">
    <property type="component" value="Unassembled WGS sequence"/>
</dbReference>
<proteinExistence type="predicted"/>
<dbReference type="SUPFAM" id="SSF52151">
    <property type="entry name" value="FabD/lysophospholipase-like"/>
    <property type="match status" value="1"/>
</dbReference>
<feature type="short sequence motif" description="GXGXXG" evidence="4">
    <location>
        <begin position="12"/>
        <end position="17"/>
    </location>
</feature>
<keyword evidence="2 4" id="KW-0442">Lipid degradation</keyword>
<feature type="domain" description="PNPLA" evidence="5">
    <location>
        <begin position="8"/>
        <end position="174"/>
    </location>
</feature>
<dbReference type="EMBL" id="JAUSWN010000022">
    <property type="protein sequence ID" value="MDQ0480582.1"/>
    <property type="molecule type" value="Genomic_DNA"/>
</dbReference>
<keyword evidence="7" id="KW-1185">Reference proteome</keyword>
<dbReference type="PANTHER" id="PTHR14226:SF25">
    <property type="entry name" value="PHOSPHOESTERASE"/>
    <property type="match status" value="1"/>
</dbReference>
<feature type="active site" description="Proton acceptor" evidence="4">
    <location>
        <position position="161"/>
    </location>
</feature>
<dbReference type="InterPro" id="IPR002641">
    <property type="entry name" value="PNPLA_dom"/>
</dbReference>
<feature type="active site" description="Nucleophile" evidence="4">
    <location>
        <position position="41"/>
    </location>
</feature>
<dbReference type="InterPro" id="IPR016035">
    <property type="entry name" value="Acyl_Trfase/lysoPLipase"/>
</dbReference>
<name>A0ABU0JXF8_HATLI</name>
<reference evidence="6 7" key="1">
    <citation type="submission" date="2023-07" db="EMBL/GenBank/DDBJ databases">
        <title>Genomic Encyclopedia of Type Strains, Phase IV (KMG-IV): sequencing the most valuable type-strain genomes for metagenomic binning, comparative biology and taxonomic classification.</title>
        <authorList>
            <person name="Goeker M."/>
        </authorList>
    </citation>
    <scope>NUCLEOTIDE SEQUENCE [LARGE SCALE GENOMIC DNA]</scope>
    <source>
        <strain evidence="6 7">DSM 1400</strain>
    </source>
</reference>
<keyword evidence="3 4" id="KW-0443">Lipid metabolism</keyword>
<dbReference type="PANTHER" id="PTHR14226">
    <property type="entry name" value="NEUROPATHY TARGET ESTERASE/SWISS CHEESE D.MELANOGASTER"/>
    <property type="match status" value="1"/>
</dbReference>
<accession>A0ABU0JXF8</accession>
<protein>
    <submittedName>
        <fullName evidence="6">Patatin/cPLA2 family phospholipase</fullName>
    </submittedName>
</protein>
<sequence length="292" mass="33616">MDIQNVGLILEGGGMRGSYTAGVLDFFLNKNIHFQYIIGVSAGACNAMSYISKQKGRNIKVSMDYIGDKRYIGLRNYIKEGSIFGMNFIFNEIPKKYIPFDFDTFDNSTCKFLIGTTDCKTGEAIYFNKNDITENMEVIKASSSLPLISPILKYKNYELLDGGISDSIPILKAMEDGIEKNIIILTRNKDYRKSPNKLYRIIKLKYKKYPNLVKSIKNRYKKYNETLALIEKLEKEGKVFVLRPSKPIRVSRLETHSENLLELFNNGYEDAENNYEKMMKFLGVDLKNEKLQ</sequence>
<evidence type="ECO:0000256" key="4">
    <source>
        <dbReference type="PROSITE-ProRule" id="PRU01161"/>
    </source>
</evidence>
<dbReference type="InterPro" id="IPR037483">
    <property type="entry name" value="YjjU-like"/>
</dbReference>